<dbReference type="SMART" id="SM00338">
    <property type="entry name" value="BRLZ"/>
    <property type="match status" value="1"/>
</dbReference>
<dbReference type="STRING" id="945553.A0A0D2LLM2"/>
<protein>
    <recommendedName>
        <fullName evidence="9">BZIP domain-containing protein</fullName>
    </recommendedName>
</protein>
<feature type="region of interest" description="Disordered" evidence="8">
    <location>
        <begin position="74"/>
        <end position="135"/>
    </location>
</feature>
<dbReference type="InterPro" id="IPR046347">
    <property type="entry name" value="bZIP_sf"/>
</dbReference>
<feature type="coiled-coil region" evidence="7">
    <location>
        <begin position="155"/>
        <end position="208"/>
    </location>
</feature>
<evidence type="ECO:0000256" key="4">
    <source>
        <dbReference type="ARBA" id="ARBA00023125"/>
    </source>
</evidence>
<dbReference type="InterPro" id="IPR004827">
    <property type="entry name" value="bZIP"/>
</dbReference>
<evidence type="ECO:0000256" key="7">
    <source>
        <dbReference type="SAM" id="Coils"/>
    </source>
</evidence>
<dbReference type="PROSITE" id="PS50217">
    <property type="entry name" value="BZIP"/>
    <property type="match status" value="1"/>
</dbReference>
<dbReference type="SUPFAM" id="SSF57959">
    <property type="entry name" value="Leucine zipper domain"/>
    <property type="match status" value="1"/>
</dbReference>
<evidence type="ECO:0000256" key="1">
    <source>
        <dbReference type="ARBA" id="ARBA00004123"/>
    </source>
</evidence>
<evidence type="ECO:0000256" key="3">
    <source>
        <dbReference type="ARBA" id="ARBA00023015"/>
    </source>
</evidence>
<keyword evidence="3" id="KW-0805">Transcription regulation</keyword>
<evidence type="ECO:0000313" key="10">
    <source>
        <dbReference type="EMBL" id="KJA28872.1"/>
    </source>
</evidence>
<dbReference type="GO" id="GO:0005634">
    <property type="term" value="C:nucleus"/>
    <property type="evidence" value="ECO:0007669"/>
    <property type="project" value="UniProtKB-SubCell"/>
</dbReference>
<evidence type="ECO:0000313" key="11">
    <source>
        <dbReference type="Proteomes" id="UP000054270"/>
    </source>
</evidence>
<keyword evidence="7" id="KW-0175">Coiled coil</keyword>
<evidence type="ECO:0000256" key="2">
    <source>
        <dbReference type="ARBA" id="ARBA00007163"/>
    </source>
</evidence>
<keyword evidence="5" id="KW-0804">Transcription</keyword>
<comment type="similarity">
    <text evidence="2">Belongs to the bZIP family.</text>
</comment>
<dbReference type="Proteomes" id="UP000054270">
    <property type="component" value="Unassembled WGS sequence"/>
</dbReference>
<dbReference type="GO" id="GO:0003700">
    <property type="term" value="F:DNA-binding transcription factor activity"/>
    <property type="evidence" value="ECO:0007669"/>
    <property type="project" value="InterPro"/>
</dbReference>
<dbReference type="Pfam" id="PF00170">
    <property type="entry name" value="bZIP_1"/>
    <property type="match status" value="1"/>
</dbReference>
<dbReference type="PANTHER" id="PTHR47416">
    <property type="entry name" value="BASIC-LEUCINE ZIPPER TRANSCRIPTION FACTOR F-RELATED"/>
    <property type="match status" value="1"/>
</dbReference>
<dbReference type="AlphaFoldDB" id="A0A0D2LLM2"/>
<dbReference type="OMA" id="FECMEIR"/>
<reference evidence="11" key="1">
    <citation type="submission" date="2014-04" db="EMBL/GenBank/DDBJ databases">
        <title>Evolutionary Origins and Diversification of the Mycorrhizal Mutualists.</title>
        <authorList>
            <consortium name="DOE Joint Genome Institute"/>
            <consortium name="Mycorrhizal Genomics Consortium"/>
            <person name="Kohler A."/>
            <person name="Kuo A."/>
            <person name="Nagy L.G."/>
            <person name="Floudas D."/>
            <person name="Copeland A."/>
            <person name="Barry K.W."/>
            <person name="Cichocki N."/>
            <person name="Veneault-Fourrey C."/>
            <person name="LaButti K."/>
            <person name="Lindquist E.A."/>
            <person name="Lipzen A."/>
            <person name="Lundell T."/>
            <person name="Morin E."/>
            <person name="Murat C."/>
            <person name="Riley R."/>
            <person name="Ohm R."/>
            <person name="Sun H."/>
            <person name="Tunlid A."/>
            <person name="Henrissat B."/>
            <person name="Grigoriev I.V."/>
            <person name="Hibbett D.S."/>
            <person name="Martin F."/>
        </authorList>
    </citation>
    <scope>NUCLEOTIDE SEQUENCE [LARGE SCALE GENOMIC DNA]</scope>
    <source>
        <strain evidence="11">FD-334 SS-4</strain>
    </source>
</reference>
<dbReference type="Gene3D" id="1.20.5.170">
    <property type="match status" value="1"/>
</dbReference>
<evidence type="ECO:0000259" key="9">
    <source>
        <dbReference type="PROSITE" id="PS50217"/>
    </source>
</evidence>
<dbReference type="PANTHER" id="PTHR47416:SF8">
    <property type="entry name" value="BASIC-LEUCINE ZIPPER TRANSCRIPTION FACTOR E-RELATED"/>
    <property type="match status" value="1"/>
</dbReference>
<dbReference type="EMBL" id="KN817520">
    <property type="protein sequence ID" value="KJA28872.1"/>
    <property type="molecule type" value="Genomic_DNA"/>
</dbReference>
<keyword evidence="4" id="KW-0238">DNA-binding</keyword>
<dbReference type="GO" id="GO:0003677">
    <property type="term" value="F:DNA binding"/>
    <property type="evidence" value="ECO:0007669"/>
    <property type="project" value="UniProtKB-KW"/>
</dbReference>
<dbReference type="CDD" id="cd14812">
    <property type="entry name" value="bZIP_u3"/>
    <property type="match status" value="1"/>
</dbReference>
<evidence type="ECO:0000256" key="5">
    <source>
        <dbReference type="ARBA" id="ARBA00023163"/>
    </source>
</evidence>
<accession>A0A0D2LLM2</accession>
<organism evidence="10 11">
    <name type="scientific">Hypholoma sublateritium (strain FD-334 SS-4)</name>
    <dbReference type="NCBI Taxonomy" id="945553"/>
    <lineage>
        <taxon>Eukaryota</taxon>
        <taxon>Fungi</taxon>
        <taxon>Dikarya</taxon>
        <taxon>Basidiomycota</taxon>
        <taxon>Agaricomycotina</taxon>
        <taxon>Agaricomycetes</taxon>
        <taxon>Agaricomycetidae</taxon>
        <taxon>Agaricales</taxon>
        <taxon>Agaricineae</taxon>
        <taxon>Strophariaceae</taxon>
        <taxon>Hypholoma</taxon>
    </lineage>
</organism>
<keyword evidence="11" id="KW-1185">Reference proteome</keyword>
<proteinExistence type="inferred from homology"/>
<name>A0A0D2LLM2_HYPSF</name>
<feature type="domain" description="BZIP" evidence="9">
    <location>
        <begin position="137"/>
        <end position="180"/>
    </location>
</feature>
<feature type="region of interest" description="Disordered" evidence="8">
    <location>
        <begin position="315"/>
        <end position="334"/>
    </location>
</feature>
<keyword evidence="6" id="KW-0539">Nucleus</keyword>
<sequence>MHSHSLSLQMSQIISADAPLLSPTDACWDAADAAFAYYQLPPSPPLSDEAPSPPPAARMLRAPLSPAICVPTHQLFDIGGPRPPTPPSRSPSLAADDDDPCAARKRSASPTPGAPRKRAVGERISSKDFVPPDVSGLSKREARLVKNRAAAFLSRQRKREEFECMEVRVAELEQENARLQALSASAEVDQLRAQLAAAAERERALAAQLASPVKLEAAEPFLCPRPPQHKGASLGLMVLLCALPSLLAMRLPLPSPFAPAPAYDFAAVPEYAWAAAPQRLAFAPDDDAALAALGDLAVSFEAAPADPRTIRVRIHPASESSPPPQSPAQLHYPAPWDADPFLGAPDFAAPFAPDGSLRYDLAQLPVHPQHQPQHTHHAHSHQQPFSLDVPLDFAALDAMGFGAYAGGAAPHELPLDAPRTRVRIALKSAPAPGGEGGEWEVSLC</sequence>
<comment type="subcellular location">
    <subcellularLocation>
        <location evidence="1">Nucleus</location>
    </subcellularLocation>
</comment>
<evidence type="ECO:0000256" key="6">
    <source>
        <dbReference type="ARBA" id="ARBA00023242"/>
    </source>
</evidence>
<gene>
    <name evidence="10" type="ORF">HYPSUDRAFT_33272</name>
</gene>
<evidence type="ECO:0000256" key="8">
    <source>
        <dbReference type="SAM" id="MobiDB-lite"/>
    </source>
</evidence>
<dbReference type="OrthoDB" id="674948at2759"/>